<evidence type="ECO:0000313" key="3">
    <source>
        <dbReference type="Proteomes" id="UP000248706"/>
    </source>
</evidence>
<sequence>MRDQAISSYRRRGLSLTARVSLLLVFVAIVPLLITIVVSQFISLPALTTQARTSLDTDSSERVQLISNYLNERLLDAETLVQVPSVIQFLLAPPAEREDPNFSVHSLYALQAGINRDNRYSLWCLFNAQGHLVQYWPTNVHPQNRGQSLVPLPYLRRVDANQLFISGVYYDSAHNKASVDIYAPITYQKHVIGFLRASLNIDFIWDTVNSETGANGPGSYAFLLDERGVRIADPNPARRFKAVAPLSIQEMQDVKTEGLYGLQGNQDSLPLLADNTLADSLHSSQTSSSFQATPASENEPYEILRHKMTVVPWTYYVLSPVSTVTAVVNNQMVSTIVIAAAMLLLASFVGLWLGQRITQPILRSVDHLRRSSESLQTLAAKQQSSSSEQQWVIDSAQVGLQSVQYYTDASNVAARQLTSMVTELLQRWPQLDARTAQRALQEMANTARYIEQAIQYQETSNQKLATAIKVTTQVSEQLAAGATSATNAAEQLEQVVRQLRRVVGR</sequence>
<keyword evidence="1" id="KW-1133">Transmembrane helix</keyword>
<dbReference type="RefSeq" id="WP_112433503.1">
    <property type="nucleotide sequence ID" value="NZ_MCIF01000002.1"/>
</dbReference>
<gene>
    <name evidence="2" type="ORF">A4R35_22450</name>
</gene>
<feature type="transmembrane region" description="Helical" evidence="1">
    <location>
        <begin position="332"/>
        <end position="353"/>
    </location>
</feature>
<keyword evidence="1" id="KW-0812">Transmembrane</keyword>
<keyword evidence="1" id="KW-0472">Membrane</keyword>
<dbReference type="CDD" id="cd18773">
    <property type="entry name" value="PDC1_HK_sensor"/>
    <property type="match status" value="1"/>
</dbReference>
<reference evidence="2 3" key="1">
    <citation type="submission" date="2016-08" db="EMBL/GenBank/DDBJ databases">
        <title>Analysis of Carbohydrate Active Enzymes in Thermogemmatispora T81 Reveals Carbohydrate Degradation Ability.</title>
        <authorList>
            <person name="Tomazini A."/>
            <person name="Lal S."/>
            <person name="Stott M."/>
            <person name="Henrissat B."/>
            <person name="Polikarpov I."/>
            <person name="Sparling R."/>
            <person name="Levin D.B."/>
        </authorList>
    </citation>
    <scope>NUCLEOTIDE SEQUENCE [LARGE SCALE GENOMIC DNA]</scope>
    <source>
        <strain evidence="2 3">T81</strain>
    </source>
</reference>
<dbReference type="PANTHER" id="PTHR32089:SF112">
    <property type="entry name" value="LYSOZYME-LIKE PROTEIN-RELATED"/>
    <property type="match status" value="1"/>
</dbReference>
<feature type="transmembrane region" description="Helical" evidence="1">
    <location>
        <begin position="20"/>
        <end position="42"/>
    </location>
</feature>
<evidence type="ECO:0000313" key="2">
    <source>
        <dbReference type="EMBL" id="RAQ98318.1"/>
    </source>
</evidence>
<name>A0A328VK93_9CHLR</name>
<comment type="caution">
    <text evidence="2">The sequence shown here is derived from an EMBL/GenBank/DDBJ whole genome shotgun (WGS) entry which is preliminary data.</text>
</comment>
<keyword evidence="3" id="KW-1185">Reference proteome</keyword>
<dbReference type="Proteomes" id="UP000248706">
    <property type="component" value="Unassembled WGS sequence"/>
</dbReference>
<dbReference type="OrthoDB" id="141860at2"/>
<proteinExistence type="predicted"/>
<protein>
    <submittedName>
        <fullName evidence="2">Uncharacterized protein</fullName>
    </submittedName>
</protein>
<dbReference type="Gene3D" id="3.30.450.20">
    <property type="entry name" value="PAS domain"/>
    <property type="match status" value="2"/>
</dbReference>
<accession>A0A328VK93</accession>
<organism evidence="2 3">
    <name type="scientific">Thermogemmatispora tikiterensis</name>
    <dbReference type="NCBI Taxonomy" id="1825093"/>
    <lineage>
        <taxon>Bacteria</taxon>
        <taxon>Bacillati</taxon>
        <taxon>Chloroflexota</taxon>
        <taxon>Ktedonobacteria</taxon>
        <taxon>Thermogemmatisporales</taxon>
        <taxon>Thermogemmatisporaceae</taxon>
        <taxon>Thermogemmatispora</taxon>
    </lineage>
</organism>
<dbReference type="EMBL" id="MCIF01000002">
    <property type="protein sequence ID" value="RAQ98318.1"/>
    <property type="molecule type" value="Genomic_DNA"/>
</dbReference>
<dbReference type="PANTHER" id="PTHR32089">
    <property type="entry name" value="METHYL-ACCEPTING CHEMOTAXIS PROTEIN MCPB"/>
    <property type="match status" value="1"/>
</dbReference>
<evidence type="ECO:0000256" key="1">
    <source>
        <dbReference type="SAM" id="Phobius"/>
    </source>
</evidence>
<dbReference type="AlphaFoldDB" id="A0A328VK93"/>